<dbReference type="EMBL" id="NIPV01000093">
    <property type="protein sequence ID" value="OWJ73339.1"/>
    <property type="molecule type" value="Genomic_DNA"/>
</dbReference>
<proteinExistence type="predicted"/>
<evidence type="ECO:0000313" key="2">
    <source>
        <dbReference type="Proteomes" id="UP000214673"/>
    </source>
</evidence>
<sequence>MQVKHGRDLIMLPYRRLVIGSGALVLALALALFSRSPAPSMLAIPDTAAITPQVFSQLATHLEGQRPAERDRLLDALQAAIDRDPAQMIDALDQSGGAAQKAYTIAMVAADRTDTLGRQAYLVLSGGDPQASPLTALAVSESRDGGLWYSLADAAGTFIGEIGAAIGQAPERGAGFLTLATALQTEPPHDQGRLYQWLFDATTTHDGTRLQSGALQAFGLSYDKATQDSVLMR</sequence>
<organism evidence="1 2">
    <name type="scientific">Haematobacter missouriensis</name>
    <dbReference type="NCBI Taxonomy" id="366616"/>
    <lineage>
        <taxon>Bacteria</taxon>
        <taxon>Pseudomonadati</taxon>
        <taxon>Pseudomonadota</taxon>
        <taxon>Alphaproteobacteria</taxon>
        <taxon>Rhodobacterales</taxon>
        <taxon>Paracoccaceae</taxon>
        <taxon>Haematobacter</taxon>
    </lineage>
</organism>
<reference evidence="1 2" key="1">
    <citation type="submission" date="2016-11" db="EMBL/GenBank/DDBJ databases">
        <title>Comparison of Traditional DNA-DNA Hybridization with In Silico Genomic Analysis.</title>
        <authorList>
            <person name="Nicholson A.C."/>
            <person name="Sammons S."/>
            <person name="Humrighouse B.W."/>
            <person name="Graziano J."/>
            <person name="Lasker B."/>
            <person name="Whitney A.M."/>
            <person name="Mcquiston J.R."/>
        </authorList>
    </citation>
    <scope>NUCLEOTIDE SEQUENCE [LARGE SCALE GENOMIC DNA]</scope>
    <source>
        <strain evidence="1 2">H1892</strain>
    </source>
</reference>
<evidence type="ECO:0000313" key="1">
    <source>
        <dbReference type="EMBL" id="OWJ73339.1"/>
    </source>
</evidence>
<keyword evidence="2" id="KW-1185">Reference proteome</keyword>
<comment type="caution">
    <text evidence="1">The sequence shown here is derived from an EMBL/GenBank/DDBJ whole genome shotgun (WGS) entry which is preliminary data.</text>
</comment>
<protein>
    <submittedName>
        <fullName evidence="1">Uncharacterized protein</fullName>
    </submittedName>
</protein>
<dbReference type="Proteomes" id="UP000214673">
    <property type="component" value="Unassembled WGS sequence"/>
</dbReference>
<gene>
    <name evidence="1" type="ORF">CDV53_15785</name>
</gene>
<name>A0ABX3ZQ83_9RHOB</name>
<accession>A0ABX3ZQ83</accession>